<feature type="transmembrane region" description="Helical" evidence="8">
    <location>
        <begin position="111"/>
        <end position="132"/>
    </location>
</feature>
<dbReference type="GO" id="GO:0055085">
    <property type="term" value="P:transmembrane transport"/>
    <property type="evidence" value="ECO:0007669"/>
    <property type="project" value="InterPro"/>
</dbReference>
<evidence type="ECO:0000256" key="6">
    <source>
        <dbReference type="ARBA" id="ARBA00022989"/>
    </source>
</evidence>
<protein>
    <submittedName>
        <fullName evidence="9">Malate transport protein</fullName>
    </submittedName>
</protein>
<keyword evidence="10" id="KW-1185">Reference proteome</keyword>
<evidence type="ECO:0000256" key="2">
    <source>
        <dbReference type="ARBA" id="ARBA00010145"/>
    </source>
</evidence>
<comment type="caution">
    <text evidence="9">The sequence shown here is derived from an EMBL/GenBank/DDBJ whole genome shotgun (WGS) entry which is preliminary data.</text>
</comment>
<organism evidence="9 10">
    <name type="scientific">Liquorilactobacillus ghanensis DSM 18630</name>
    <dbReference type="NCBI Taxonomy" id="1423750"/>
    <lineage>
        <taxon>Bacteria</taxon>
        <taxon>Bacillati</taxon>
        <taxon>Bacillota</taxon>
        <taxon>Bacilli</taxon>
        <taxon>Lactobacillales</taxon>
        <taxon>Lactobacillaceae</taxon>
        <taxon>Liquorilactobacillus</taxon>
    </lineage>
</organism>
<evidence type="ECO:0000256" key="5">
    <source>
        <dbReference type="ARBA" id="ARBA00022692"/>
    </source>
</evidence>
<dbReference type="InterPro" id="IPR038770">
    <property type="entry name" value="Na+/solute_symporter_sf"/>
</dbReference>
<feature type="transmembrane region" description="Helical" evidence="8">
    <location>
        <begin position="84"/>
        <end position="105"/>
    </location>
</feature>
<dbReference type="InterPro" id="IPR004776">
    <property type="entry name" value="Mem_transp_PIN-like"/>
</dbReference>
<dbReference type="Proteomes" id="UP000051451">
    <property type="component" value="Unassembled WGS sequence"/>
</dbReference>
<proteinExistence type="inferred from homology"/>
<dbReference type="PANTHER" id="PTHR36838">
    <property type="entry name" value="AUXIN EFFLUX CARRIER FAMILY PROTEIN"/>
    <property type="match status" value="1"/>
</dbReference>
<keyword evidence="7 8" id="KW-0472">Membrane</keyword>
<sequence>MAVGFLANKINFLHAQTSDDLTNILLTIIGPCLIVKAFEQPYSADRAQLFLLVGLAVVISYFIQILLSQLIFRKTANQNIKNIARYSSVYPNVGFLGIPLASSLFGNNGVFFAVVSMAVFNIFNWSHGVSIFHKKSQNFWIVLRQIVMNPNIIAIIIGLLIFFFSLHVPTILNQAITYISNANTPMSMIVVGSSLANSKLNKESFSRPIITSLALRNIIYPLITLVILLLMNINGTAFSVSLLLAACPAASLGVLFTLQIHQDASPAVSLMSLSTIFSLLTIPLVFSIASLF</sequence>
<dbReference type="AlphaFoldDB" id="A0A0R1VSH6"/>
<feature type="transmembrane region" description="Helical" evidence="8">
    <location>
        <begin position="237"/>
        <end position="258"/>
    </location>
</feature>
<evidence type="ECO:0000256" key="3">
    <source>
        <dbReference type="ARBA" id="ARBA00022448"/>
    </source>
</evidence>
<reference evidence="9 10" key="1">
    <citation type="journal article" date="2015" name="Genome Announc.">
        <title>Expanding the biotechnology potential of lactobacilli through comparative genomics of 213 strains and associated genera.</title>
        <authorList>
            <person name="Sun Z."/>
            <person name="Harris H.M."/>
            <person name="McCann A."/>
            <person name="Guo C."/>
            <person name="Argimon S."/>
            <person name="Zhang W."/>
            <person name="Yang X."/>
            <person name="Jeffery I.B."/>
            <person name="Cooney J.C."/>
            <person name="Kagawa T.F."/>
            <person name="Liu W."/>
            <person name="Song Y."/>
            <person name="Salvetti E."/>
            <person name="Wrobel A."/>
            <person name="Rasinkangas P."/>
            <person name="Parkhill J."/>
            <person name="Rea M.C."/>
            <person name="O'Sullivan O."/>
            <person name="Ritari J."/>
            <person name="Douillard F.P."/>
            <person name="Paul Ross R."/>
            <person name="Yang R."/>
            <person name="Briner A.E."/>
            <person name="Felis G.E."/>
            <person name="de Vos W.M."/>
            <person name="Barrangou R."/>
            <person name="Klaenhammer T.R."/>
            <person name="Caufield P.W."/>
            <person name="Cui Y."/>
            <person name="Zhang H."/>
            <person name="O'Toole P.W."/>
        </authorList>
    </citation>
    <scope>NUCLEOTIDE SEQUENCE [LARGE SCALE GENOMIC DNA]</scope>
    <source>
        <strain evidence="9 10">DSM 18630</strain>
    </source>
</reference>
<evidence type="ECO:0000313" key="10">
    <source>
        <dbReference type="Proteomes" id="UP000051451"/>
    </source>
</evidence>
<gene>
    <name evidence="9" type="ORF">FC89_GL001310</name>
</gene>
<keyword evidence="3" id="KW-0813">Transport</keyword>
<dbReference type="GO" id="GO:0005886">
    <property type="term" value="C:plasma membrane"/>
    <property type="evidence" value="ECO:0007669"/>
    <property type="project" value="UniProtKB-SubCell"/>
</dbReference>
<dbReference type="Pfam" id="PF03547">
    <property type="entry name" value="Mem_trans"/>
    <property type="match status" value="2"/>
</dbReference>
<dbReference type="Gene3D" id="1.20.1530.20">
    <property type="match status" value="1"/>
</dbReference>
<evidence type="ECO:0000313" key="9">
    <source>
        <dbReference type="EMBL" id="KRM05606.1"/>
    </source>
</evidence>
<keyword evidence="4" id="KW-1003">Cell membrane</keyword>
<feature type="transmembrane region" description="Helical" evidence="8">
    <location>
        <begin position="50"/>
        <end position="72"/>
    </location>
</feature>
<name>A0A0R1VSH6_9LACO</name>
<comment type="similarity">
    <text evidence="2">Belongs to the auxin efflux carrier (TC 2.A.69) family.</text>
</comment>
<feature type="transmembrane region" description="Helical" evidence="8">
    <location>
        <begin position="209"/>
        <end position="231"/>
    </location>
</feature>
<dbReference type="EMBL" id="AZGB01000018">
    <property type="protein sequence ID" value="KRM05606.1"/>
    <property type="molecule type" value="Genomic_DNA"/>
</dbReference>
<evidence type="ECO:0000256" key="7">
    <source>
        <dbReference type="ARBA" id="ARBA00023136"/>
    </source>
</evidence>
<feature type="transmembrane region" description="Helical" evidence="8">
    <location>
        <begin position="270"/>
        <end position="291"/>
    </location>
</feature>
<evidence type="ECO:0000256" key="8">
    <source>
        <dbReference type="SAM" id="Phobius"/>
    </source>
</evidence>
<evidence type="ECO:0000256" key="4">
    <source>
        <dbReference type="ARBA" id="ARBA00022475"/>
    </source>
</evidence>
<dbReference type="PANTHER" id="PTHR36838:SF1">
    <property type="entry name" value="SLR1864 PROTEIN"/>
    <property type="match status" value="1"/>
</dbReference>
<evidence type="ECO:0000256" key="1">
    <source>
        <dbReference type="ARBA" id="ARBA00004651"/>
    </source>
</evidence>
<feature type="transmembrane region" description="Helical" evidence="8">
    <location>
        <begin position="152"/>
        <end position="172"/>
    </location>
</feature>
<keyword evidence="6 8" id="KW-1133">Transmembrane helix</keyword>
<accession>A0A0R1VSH6</accession>
<comment type="subcellular location">
    <subcellularLocation>
        <location evidence="1">Cell membrane</location>
        <topology evidence="1">Multi-pass membrane protein</topology>
    </subcellularLocation>
</comment>
<feature type="transmembrane region" description="Helical" evidence="8">
    <location>
        <begin position="21"/>
        <end position="38"/>
    </location>
</feature>
<dbReference type="PATRIC" id="fig|1423750.3.peg.1342"/>
<keyword evidence="5 8" id="KW-0812">Transmembrane</keyword>